<proteinExistence type="predicted"/>
<reference evidence="1" key="1">
    <citation type="submission" date="2022-10" db="EMBL/GenBank/DDBJ databases">
        <title>The complete genomes of actinobacterial strains from the NBC collection.</title>
        <authorList>
            <person name="Joergensen T.S."/>
            <person name="Alvarez Arevalo M."/>
            <person name="Sterndorff E.B."/>
            <person name="Faurdal D."/>
            <person name="Vuksanovic O."/>
            <person name="Mourched A.-S."/>
            <person name="Charusanti P."/>
            <person name="Shaw S."/>
            <person name="Blin K."/>
            <person name="Weber T."/>
        </authorList>
    </citation>
    <scope>NUCLEOTIDE SEQUENCE</scope>
    <source>
        <strain evidence="1">NBC_00060</strain>
    </source>
</reference>
<protein>
    <submittedName>
        <fullName evidence="1">DUF1269 domain-containing protein</fullName>
    </submittedName>
</protein>
<organism evidence="1">
    <name type="scientific">Streptomyces sp. NBC_00060</name>
    <dbReference type="NCBI Taxonomy" id="2975636"/>
    <lineage>
        <taxon>Bacteria</taxon>
        <taxon>Bacillati</taxon>
        <taxon>Actinomycetota</taxon>
        <taxon>Actinomycetes</taxon>
        <taxon>Kitasatosporales</taxon>
        <taxon>Streptomycetaceae</taxon>
        <taxon>Streptomyces</taxon>
    </lineage>
</organism>
<accession>A0AAU2H8X8</accession>
<evidence type="ECO:0000313" key="1">
    <source>
        <dbReference type="EMBL" id="WTU44674.1"/>
    </source>
</evidence>
<dbReference type="EMBL" id="CP108253">
    <property type="protein sequence ID" value="WTU44674.1"/>
    <property type="molecule type" value="Genomic_DNA"/>
</dbReference>
<dbReference type="AlphaFoldDB" id="A0AAU2H8X8"/>
<name>A0AAU2H8X8_9ACTN</name>
<sequence>MARRRTASAFSLSAPPDRVREAVRPFHPTVIRTSLTKDREEELVAALRGM</sequence>
<gene>
    <name evidence="1" type="ORF">OHV25_36330</name>
</gene>